<evidence type="ECO:0000256" key="4">
    <source>
        <dbReference type="ARBA" id="ARBA00023125"/>
    </source>
</evidence>
<dbReference type="eggNOG" id="COG0745">
    <property type="taxonomic scope" value="Bacteria"/>
</dbReference>
<keyword evidence="3" id="KW-0805">Transcription regulation</keyword>
<evidence type="ECO:0000256" key="2">
    <source>
        <dbReference type="ARBA" id="ARBA00023012"/>
    </source>
</evidence>
<gene>
    <name evidence="8" type="ordered locus">Svir_18920</name>
</gene>
<dbReference type="Proteomes" id="UP000000841">
    <property type="component" value="Chromosome"/>
</dbReference>
<evidence type="ECO:0000256" key="1">
    <source>
        <dbReference type="ARBA" id="ARBA00022553"/>
    </source>
</evidence>
<dbReference type="InterPro" id="IPR001867">
    <property type="entry name" value="OmpR/PhoB-type_DNA-bd"/>
</dbReference>
<dbReference type="GO" id="GO:0005829">
    <property type="term" value="C:cytosol"/>
    <property type="evidence" value="ECO:0007669"/>
    <property type="project" value="TreeGrafter"/>
</dbReference>
<evidence type="ECO:0000256" key="5">
    <source>
        <dbReference type="ARBA" id="ARBA00023163"/>
    </source>
</evidence>
<dbReference type="SUPFAM" id="SSF55781">
    <property type="entry name" value="GAF domain-like"/>
    <property type="match status" value="1"/>
</dbReference>
<dbReference type="Gene3D" id="1.10.10.10">
    <property type="entry name" value="Winged helix-like DNA-binding domain superfamily/Winged helix DNA-binding domain"/>
    <property type="match status" value="1"/>
</dbReference>
<accession>C7MUD5</accession>
<evidence type="ECO:0000256" key="3">
    <source>
        <dbReference type="ARBA" id="ARBA00023015"/>
    </source>
</evidence>
<dbReference type="Gene3D" id="3.30.450.40">
    <property type="match status" value="1"/>
</dbReference>
<dbReference type="Pfam" id="PF00486">
    <property type="entry name" value="Trans_reg_C"/>
    <property type="match status" value="1"/>
</dbReference>
<organism evidence="8 9">
    <name type="scientific">Saccharomonospora viridis (strain ATCC 15386 / DSM 43017 / JCM 3036 / CCUG 5913 / NBRC 12207 / NCIMB 9602 / P101)</name>
    <name type="common">Thermoactinomyces viridis</name>
    <dbReference type="NCBI Taxonomy" id="471857"/>
    <lineage>
        <taxon>Bacteria</taxon>
        <taxon>Bacillati</taxon>
        <taxon>Actinomycetota</taxon>
        <taxon>Actinomycetes</taxon>
        <taxon>Pseudonocardiales</taxon>
        <taxon>Pseudonocardiaceae</taxon>
        <taxon>Saccharomonospora</taxon>
    </lineage>
</organism>
<dbReference type="GO" id="GO:0000156">
    <property type="term" value="F:phosphorelay response regulator activity"/>
    <property type="evidence" value="ECO:0007669"/>
    <property type="project" value="TreeGrafter"/>
</dbReference>
<dbReference type="SUPFAM" id="SSF46894">
    <property type="entry name" value="C-terminal effector domain of the bipartite response regulators"/>
    <property type="match status" value="1"/>
</dbReference>
<dbReference type="PROSITE" id="PS51755">
    <property type="entry name" value="OMPR_PHOB"/>
    <property type="match status" value="1"/>
</dbReference>
<keyword evidence="1" id="KW-0597">Phosphoprotein</keyword>
<keyword evidence="2" id="KW-0902">Two-component regulatory system</keyword>
<evidence type="ECO:0000256" key="6">
    <source>
        <dbReference type="PROSITE-ProRule" id="PRU01091"/>
    </source>
</evidence>
<evidence type="ECO:0000259" key="7">
    <source>
        <dbReference type="PROSITE" id="PS51755"/>
    </source>
</evidence>
<proteinExistence type="predicted"/>
<keyword evidence="4 6" id="KW-0238">DNA-binding</keyword>
<dbReference type="InterPro" id="IPR036388">
    <property type="entry name" value="WH-like_DNA-bd_sf"/>
</dbReference>
<dbReference type="InterPro" id="IPR016032">
    <property type="entry name" value="Sig_transdc_resp-reg_C-effctor"/>
</dbReference>
<dbReference type="SMART" id="SM00862">
    <property type="entry name" value="Trans_reg_C"/>
    <property type="match status" value="1"/>
</dbReference>
<dbReference type="KEGG" id="svi:Svir_18920"/>
<dbReference type="Pfam" id="PF01590">
    <property type="entry name" value="GAF"/>
    <property type="match status" value="1"/>
</dbReference>
<dbReference type="RefSeq" id="WP_015786227.1">
    <property type="nucleotide sequence ID" value="NC_013159.1"/>
</dbReference>
<keyword evidence="9" id="KW-1185">Reference proteome</keyword>
<dbReference type="GO" id="GO:0006355">
    <property type="term" value="P:regulation of DNA-templated transcription"/>
    <property type="evidence" value="ECO:0007669"/>
    <property type="project" value="InterPro"/>
</dbReference>
<dbReference type="EMBL" id="CP001683">
    <property type="protein sequence ID" value="ACU96914.1"/>
    <property type="molecule type" value="Genomic_DNA"/>
</dbReference>
<dbReference type="CDD" id="cd00383">
    <property type="entry name" value="trans_reg_C"/>
    <property type="match status" value="1"/>
</dbReference>
<evidence type="ECO:0000313" key="9">
    <source>
        <dbReference type="Proteomes" id="UP000000841"/>
    </source>
</evidence>
<dbReference type="GO" id="GO:0000976">
    <property type="term" value="F:transcription cis-regulatory region binding"/>
    <property type="evidence" value="ECO:0007669"/>
    <property type="project" value="TreeGrafter"/>
</dbReference>
<dbReference type="PANTHER" id="PTHR48111:SF1">
    <property type="entry name" value="TWO-COMPONENT RESPONSE REGULATOR ORR33"/>
    <property type="match status" value="1"/>
</dbReference>
<dbReference type="PANTHER" id="PTHR48111">
    <property type="entry name" value="REGULATOR OF RPOS"/>
    <property type="match status" value="1"/>
</dbReference>
<dbReference type="InterPro" id="IPR039420">
    <property type="entry name" value="WalR-like"/>
</dbReference>
<evidence type="ECO:0000313" key="8">
    <source>
        <dbReference type="EMBL" id="ACU96914.1"/>
    </source>
</evidence>
<feature type="domain" description="OmpR/PhoB-type" evidence="7">
    <location>
        <begin position="155"/>
        <end position="255"/>
    </location>
</feature>
<protein>
    <submittedName>
        <fullName evidence="8">Response regulator with CheY-like receiver domain protein and winged-helix DNA-binding domain protein</fullName>
    </submittedName>
</protein>
<dbReference type="InterPro" id="IPR003018">
    <property type="entry name" value="GAF"/>
</dbReference>
<dbReference type="eggNOG" id="COG2203">
    <property type="taxonomic scope" value="Bacteria"/>
</dbReference>
<sequence length="451" mass="48857">MAAPLRSDSLAPSRRMRTGAAAVFQVPSQRLAVVDLAAELGRRPAVTNMSERLGWGFLHLTDSEQLTWALRVNRPAAVLVLLPSDLPPDVVTVERARRATRAPIAVMGEVAGPQSVALLAAGADVVLPVNIREEELGARMLALVRRAAEGSDAGARYLVSGPLRIDLWQREATLDTEPLPLTGTEFRLLVCLMEADGQVVPSSRLISRVWGWAGAHDGLNTLRIGIARLRKKLGDDTRAPRFVISVRGAGYRFGGRVTELAAREEERRNDHSGDLLLAERLARRCEELAEAPDARSAASQVVRSLIHEGTLDAVGLHLIEGDSLRLIAHHGFSAAWEQAARELRLADSGFAAVQTFVADEPLQLRRFTAKAKYARTAELARVEFPGTYLFVPMRSGSEVVGVMGCHRHSSEPFGPLSITYLKAVASLCGVCLTARRTSPLSAESVPSSRDS</sequence>
<name>C7MUD5_SACVD</name>
<dbReference type="STRING" id="471857.Svir_18920"/>
<dbReference type="GO" id="GO:0032993">
    <property type="term" value="C:protein-DNA complex"/>
    <property type="evidence" value="ECO:0007669"/>
    <property type="project" value="TreeGrafter"/>
</dbReference>
<dbReference type="InterPro" id="IPR029016">
    <property type="entry name" value="GAF-like_dom_sf"/>
</dbReference>
<feature type="DNA-binding region" description="OmpR/PhoB-type" evidence="6">
    <location>
        <begin position="155"/>
        <end position="255"/>
    </location>
</feature>
<keyword evidence="5" id="KW-0804">Transcription</keyword>
<dbReference type="HOGENOM" id="CLU_632755_0_0_11"/>
<reference evidence="8 9" key="1">
    <citation type="journal article" date="2009" name="Stand. Genomic Sci.">
        <title>Complete genome sequence of Saccharomonospora viridis type strain (P101).</title>
        <authorList>
            <person name="Pati A."/>
            <person name="Sikorski J."/>
            <person name="Nolan M."/>
            <person name="Lapidus A."/>
            <person name="Copeland A."/>
            <person name="Glavina Del Rio T."/>
            <person name="Lucas S."/>
            <person name="Chen F."/>
            <person name="Tice H."/>
            <person name="Pitluck S."/>
            <person name="Cheng J.F."/>
            <person name="Chertkov O."/>
            <person name="Brettin T."/>
            <person name="Han C."/>
            <person name="Detter J.C."/>
            <person name="Kuske C."/>
            <person name="Bruce D."/>
            <person name="Goodwin L."/>
            <person name="Chain P."/>
            <person name="D'haeseleer P."/>
            <person name="Chen A."/>
            <person name="Palaniappan K."/>
            <person name="Ivanova N."/>
            <person name="Mavromatis K."/>
            <person name="Mikhailova N."/>
            <person name="Rohde M."/>
            <person name="Tindall B.J."/>
            <person name="Goker M."/>
            <person name="Bristow J."/>
            <person name="Eisen J.A."/>
            <person name="Markowitz V."/>
            <person name="Hugenholtz P."/>
            <person name="Kyrpides N.C."/>
            <person name="Klenk H.P."/>
        </authorList>
    </citation>
    <scope>NUCLEOTIDE SEQUENCE [LARGE SCALE GENOMIC DNA]</scope>
    <source>
        <strain evidence="9">ATCC 15386 / DSM 43017 / JCM 3036 / NBRC 12207 / P101</strain>
    </source>
</reference>
<dbReference type="AlphaFoldDB" id="C7MUD5"/>